<evidence type="ECO:0000313" key="10">
    <source>
        <dbReference type="Proteomes" id="UP000184440"/>
    </source>
</evidence>
<organism evidence="9 10">
    <name type="scientific">Cryptosporangium aurantiacum</name>
    <dbReference type="NCBI Taxonomy" id="134849"/>
    <lineage>
        <taxon>Bacteria</taxon>
        <taxon>Bacillati</taxon>
        <taxon>Actinomycetota</taxon>
        <taxon>Actinomycetes</taxon>
        <taxon>Cryptosporangiales</taxon>
        <taxon>Cryptosporangiaceae</taxon>
        <taxon>Cryptosporangium</taxon>
    </lineage>
</organism>
<evidence type="ECO:0000256" key="2">
    <source>
        <dbReference type="ARBA" id="ARBA00004236"/>
    </source>
</evidence>
<dbReference type="InterPro" id="IPR003594">
    <property type="entry name" value="HATPase_dom"/>
</dbReference>
<dbReference type="PROSITE" id="PS50109">
    <property type="entry name" value="HIS_KIN"/>
    <property type="match status" value="1"/>
</dbReference>
<dbReference type="Pfam" id="PF00512">
    <property type="entry name" value="HisKA"/>
    <property type="match status" value="1"/>
</dbReference>
<dbReference type="OrthoDB" id="9757990at2"/>
<dbReference type="SUPFAM" id="SSF55874">
    <property type="entry name" value="ATPase domain of HSP90 chaperone/DNA topoisomerase II/histidine kinase"/>
    <property type="match status" value="1"/>
</dbReference>
<dbReference type="InterPro" id="IPR050736">
    <property type="entry name" value="Sensor_HK_Regulatory"/>
</dbReference>
<keyword evidence="7" id="KW-0902">Two-component regulatory system</keyword>
<dbReference type="PRINTS" id="PR00344">
    <property type="entry name" value="BCTRLSENSOR"/>
</dbReference>
<keyword evidence="10" id="KW-1185">Reference proteome</keyword>
<keyword evidence="5" id="KW-0808">Transferase</keyword>
<dbReference type="CDD" id="cd00075">
    <property type="entry name" value="HATPase"/>
    <property type="match status" value="1"/>
</dbReference>
<dbReference type="PANTHER" id="PTHR43711:SF1">
    <property type="entry name" value="HISTIDINE KINASE 1"/>
    <property type="match status" value="1"/>
</dbReference>
<evidence type="ECO:0000256" key="4">
    <source>
        <dbReference type="ARBA" id="ARBA00022553"/>
    </source>
</evidence>
<evidence type="ECO:0000256" key="6">
    <source>
        <dbReference type="ARBA" id="ARBA00022777"/>
    </source>
</evidence>
<accession>A0A1M7R763</accession>
<dbReference type="PANTHER" id="PTHR43711">
    <property type="entry name" value="TWO-COMPONENT HISTIDINE KINASE"/>
    <property type="match status" value="1"/>
</dbReference>
<name>A0A1M7R763_9ACTN</name>
<evidence type="ECO:0000256" key="3">
    <source>
        <dbReference type="ARBA" id="ARBA00012438"/>
    </source>
</evidence>
<comment type="subcellular location">
    <subcellularLocation>
        <location evidence="2">Cell membrane</location>
    </subcellularLocation>
</comment>
<dbReference type="InterPro" id="IPR003018">
    <property type="entry name" value="GAF"/>
</dbReference>
<evidence type="ECO:0000256" key="1">
    <source>
        <dbReference type="ARBA" id="ARBA00000085"/>
    </source>
</evidence>
<feature type="domain" description="Histidine kinase" evidence="8">
    <location>
        <begin position="187"/>
        <end position="403"/>
    </location>
</feature>
<dbReference type="GO" id="GO:0000155">
    <property type="term" value="F:phosphorelay sensor kinase activity"/>
    <property type="evidence" value="ECO:0007669"/>
    <property type="project" value="InterPro"/>
</dbReference>
<dbReference type="Pfam" id="PF02518">
    <property type="entry name" value="HATPase_c"/>
    <property type="match status" value="1"/>
</dbReference>
<dbReference type="SUPFAM" id="SSF55781">
    <property type="entry name" value="GAF domain-like"/>
    <property type="match status" value="1"/>
</dbReference>
<dbReference type="Gene3D" id="1.10.287.130">
    <property type="match status" value="1"/>
</dbReference>
<dbReference type="Gene3D" id="3.30.565.10">
    <property type="entry name" value="Histidine kinase-like ATPase, C-terminal domain"/>
    <property type="match status" value="1"/>
</dbReference>
<dbReference type="AlphaFoldDB" id="A0A1M7R763"/>
<evidence type="ECO:0000256" key="5">
    <source>
        <dbReference type="ARBA" id="ARBA00022679"/>
    </source>
</evidence>
<dbReference type="InterPro" id="IPR036890">
    <property type="entry name" value="HATPase_C_sf"/>
</dbReference>
<dbReference type="SUPFAM" id="SSF47384">
    <property type="entry name" value="Homodimeric domain of signal transducing histidine kinase"/>
    <property type="match status" value="1"/>
</dbReference>
<evidence type="ECO:0000313" key="9">
    <source>
        <dbReference type="EMBL" id="SHN41991.1"/>
    </source>
</evidence>
<dbReference type="InterPro" id="IPR036097">
    <property type="entry name" value="HisK_dim/P_sf"/>
</dbReference>
<dbReference type="STRING" id="134849.SAMN05443668_10843"/>
<dbReference type="InterPro" id="IPR004358">
    <property type="entry name" value="Sig_transdc_His_kin-like_C"/>
</dbReference>
<dbReference type="Pfam" id="PF01590">
    <property type="entry name" value="GAF"/>
    <property type="match status" value="1"/>
</dbReference>
<dbReference type="InterPro" id="IPR005467">
    <property type="entry name" value="His_kinase_dom"/>
</dbReference>
<dbReference type="SMART" id="SM00065">
    <property type="entry name" value="GAF"/>
    <property type="match status" value="1"/>
</dbReference>
<comment type="catalytic activity">
    <reaction evidence="1">
        <text>ATP + protein L-histidine = ADP + protein N-phospho-L-histidine.</text>
        <dbReference type="EC" id="2.7.13.3"/>
    </reaction>
</comment>
<dbReference type="EMBL" id="FRCS01000008">
    <property type="protein sequence ID" value="SHN41991.1"/>
    <property type="molecule type" value="Genomic_DNA"/>
</dbReference>
<evidence type="ECO:0000256" key="7">
    <source>
        <dbReference type="ARBA" id="ARBA00023012"/>
    </source>
</evidence>
<dbReference type="EC" id="2.7.13.3" evidence="3"/>
<proteinExistence type="predicted"/>
<evidence type="ECO:0000259" key="8">
    <source>
        <dbReference type="PROSITE" id="PS50109"/>
    </source>
</evidence>
<dbReference type="CDD" id="cd00082">
    <property type="entry name" value="HisKA"/>
    <property type="match status" value="1"/>
</dbReference>
<gene>
    <name evidence="9" type="ORF">SAMN05443668_10843</name>
</gene>
<dbReference type="SMART" id="SM00387">
    <property type="entry name" value="HATPase_c"/>
    <property type="match status" value="1"/>
</dbReference>
<dbReference type="RefSeq" id="WP_073260308.1">
    <property type="nucleotide sequence ID" value="NZ_FRCS01000008.1"/>
</dbReference>
<dbReference type="InterPro" id="IPR003661">
    <property type="entry name" value="HisK_dim/P_dom"/>
</dbReference>
<dbReference type="SMART" id="SM00388">
    <property type="entry name" value="HisKA"/>
    <property type="match status" value="1"/>
</dbReference>
<protein>
    <recommendedName>
        <fullName evidence="3">histidine kinase</fullName>
        <ecNumber evidence="3">2.7.13.3</ecNumber>
    </recommendedName>
</protein>
<dbReference type="Gene3D" id="3.30.450.40">
    <property type="match status" value="1"/>
</dbReference>
<keyword evidence="4" id="KW-0597">Phosphoprotein</keyword>
<dbReference type="GO" id="GO:0005886">
    <property type="term" value="C:plasma membrane"/>
    <property type="evidence" value="ECO:0007669"/>
    <property type="project" value="UniProtKB-SubCell"/>
</dbReference>
<keyword evidence="6 9" id="KW-0418">Kinase</keyword>
<dbReference type="InterPro" id="IPR029016">
    <property type="entry name" value="GAF-like_dom_sf"/>
</dbReference>
<dbReference type="Proteomes" id="UP000184440">
    <property type="component" value="Unassembled WGS sequence"/>
</dbReference>
<reference evidence="9 10" key="1">
    <citation type="submission" date="2016-11" db="EMBL/GenBank/DDBJ databases">
        <authorList>
            <person name="Jaros S."/>
            <person name="Januszkiewicz K."/>
            <person name="Wedrychowicz H."/>
        </authorList>
    </citation>
    <scope>NUCLEOTIDE SEQUENCE [LARGE SCALE GENOMIC DNA]</scope>
    <source>
        <strain evidence="9 10">DSM 46144</strain>
    </source>
</reference>
<sequence length="406" mass="44295">MGGPQRSAQEAIRLRSLRDYGILDTGPEPDFDAIAQLAAEICEAPIALITLVDEQRQWFKARVGYDLEETDLSSSFCVRALGGPDVLEIQDARADPRFKDNPLVTEEPHVRFYAGAPLRVGDGYALGTVCVLDHRPRTLSPAQRRALRALARHATAEVELRRYAREAADNAGRAQELDVLKERILSTVGHELRTPLSSIRGYLEILLDDADPVDPALARQFLGVMQRNSERLLHLVDDMLTAAEFGSGAFSLRLAEVDLAALVTAVVEENRPLTDHQRVQLVLEAPERVPVPAARRPLEQALRHLLLNAIRYTVEGEIRVRVEKSPVPAVVVRDTGTGIAAEDLPRLFDPFYRAPAAEVDAVQGAGLGLTVVRAIVEAHGGTITIDSTPAVGTTVRLTVGAAPEPR</sequence>